<evidence type="ECO:0000256" key="6">
    <source>
        <dbReference type="ARBA" id="ARBA00022918"/>
    </source>
</evidence>
<dbReference type="GO" id="GO:0015074">
    <property type="term" value="P:DNA integration"/>
    <property type="evidence" value="ECO:0007669"/>
    <property type="project" value="InterPro"/>
</dbReference>
<proteinExistence type="predicted"/>
<dbReference type="Gene3D" id="3.30.420.10">
    <property type="entry name" value="Ribonuclease H-like superfamily/Ribonuclease H"/>
    <property type="match status" value="1"/>
</dbReference>
<dbReference type="InterPro" id="IPR036397">
    <property type="entry name" value="RNaseH_sf"/>
</dbReference>
<evidence type="ECO:0000256" key="3">
    <source>
        <dbReference type="ARBA" id="ARBA00022722"/>
    </source>
</evidence>
<dbReference type="EMBL" id="VZSH01000837">
    <property type="protein sequence ID" value="NWY08376.1"/>
    <property type="molecule type" value="Genomic_DNA"/>
</dbReference>
<keyword evidence="5" id="KW-0378">Hydrolase</keyword>
<evidence type="ECO:0000259" key="7">
    <source>
        <dbReference type="PROSITE" id="PS50994"/>
    </source>
</evidence>
<dbReference type="AlphaFoldDB" id="A0A7K7BIS0"/>
<dbReference type="PROSITE" id="PS50994">
    <property type="entry name" value="INTEGRASE"/>
    <property type="match status" value="1"/>
</dbReference>
<evidence type="ECO:0000313" key="8">
    <source>
        <dbReference type="EMBL" id="NWY08376.1"/>
    </source>
</evidence>
<dbReference type="GO" id="GO:0004519">
    <property type="term" value="F:endonuclease activity"/>
    <property type="evidence" value="ECO:0007669"/>
    <property type="project" value="UniProtKB-KW"/>
</dbReference>
<gene>
    <name evidence="8" type="primary">Tf211</name>
    <name evidence="8" type="ORF">NOTORN_R14980</name>
</gene>
<evidence type="ECO:0000256" key="5">
    <source>
        <dbReference type="ARBA" id="ARBA00022801"/>
    </source>
</evidence>
<keyword evidence="1" id="KW-0808">Transferase</keyword>
<comment type="caution">
    <text evidence="8">The sequence shown here is derived from an EMBL/GenBank/DDBJ whole genome shotgun (WGS) entry which is preliminary data.</text>
</comment>
<feature type="non-terminal residue" evidence="8">
    <location>
        <position position="278"/>
    </location>
</feature>
<reference evidence="8 9" key="1">
    <citation type="submission" date="2019-09" db="EMBL/GenBank/DDBJ databases">
        <title>Bird 10,000 Genomes (B10K) Project - Family phase.</title>
        <authorList>
            <person name="Zhang G."/>
        </authorList>
    </citation>
    <scope>NUCLEOTIDE SEQUENCE [LARGE SCALE GENOMIC DNA]</scope>
    <source>
        <strain evidence="8">B10K-MSB-03</strain>
    </source>
</reference>
<name>A0A7K7BIS0_9AVES</name>
<evidence type="ECO:0000256" key="1">
    <source>
        <dbReference type="ARBA" id="ARBA00022679"/>
    </source>
</evidence>
<dbReference type="GO" id="GO:0003676">
    <property type="term" value="F:nucleic acid binding"/>
    <property type="evidence" value="ECO:0007669"/>
    <property type="project" value="InterPro"/>
</dbReference>
<dbReference type="PANTHER" id="PTHR41694:SF5">
    <property type="entry name" value="RIBONUCLEASE H"/>
    <property type="match status" value="1"/>
</dbReference>
<dbReference type="InterPro" id="IPR012337">
    <property type="entry name" value="RNaseH-like_sf"/>
</dbReference>
<dbReference type="SUPFAM" id="SSF53098">
    <property type="entry name" value="Ribonuclease H-like"/>
    <property type="match status" value="1"/>
</dbReference>
<organism evidence="8 9">
    <name type="scientific">Nothoprocta ornata</name>
    <dbReference type="NCBI Taxonomy" id="83376"/>
    <lineage>
        <taxon>Eukaryota</taxon>
        <taxon>Metazoa</taxon>
        <taxon>Chordata</taxon>
        <taxon>Craniata</taxon>
        <taxon>Vertebrata</taxon>
        <taxon>Euteleostomi</taxon>
        <taxon>Archelosauria</taxon>
        <taxon>Archosauria</taxon>
        <taxon>Dinosauria</taxon>
        <taxon>Saurischia</taxon>
        <taxon>Theropoda</taxon>
        <taxon>Coelurosauria</taxon>
        <taxon>Aves</taxon>
        <taxon>Palaeognathae</taxon>
        <taxon>Tinamiformes</taxon>
        <taxon>Tinamidae</taxon>
        <taxon>Nothoprocta</taxon>
    </lineage>
</organism>
<dbReference type="GO" id="GO:0016787">
    <property type="term" value="F:hydrolase activity"/>
    <property type="evidence" value="ECO:0007669"/>
    <property type="project" value="UniProtKB-KW"/>
</dbReference>
<protein>
    <submittedName>
        <fullName evidence="8">TF211 protein</fullName>
    </submittedName>
</protein>
<keyword evidence="3" id="KW-0540">Nuclease</keyword>
<sequence length="278" mass="31808">IHELTHWGTQGLCDHFLRENICIGVYNLAKTITKGCVICQKINQKVMRKIEPGGRELALRPFQNIQIDFTEMPPVQGYKHLLVIVDHLTHWVEAFPTKKETAEVVAKKILEEIIPRYGLVNIIDSDRGPHFAAQTLQQVIEALGIKWRLHTPWHPQSSGRVERMNKTLKNVLTKLISETKLNWLKCLPLALLRIRTRPRADIGVSPYEMMFGLPFLLSPYSAGDYSDGEEATQKYLKAIGRTLEGLRKQGYIAQTSPYDTNVHNIHPGDWVLIKSWNN</sequence>
<feature type="non-terminal residue" evidence="8">
    <location>
        <position position="1"/>
    </location>
</feature>
<dbReference type="GO" id="GO:0003964">
    <property type="term" value="F:RNA-directed DNA polymerase activity"/>
    <property type="evidence" value="ECO:0007669"/>
    <property type="project" value="UniProtKB-KW"/>
</dbReference>
<keyword evidence="6" id="KW-0695">RNA-directed DNA polymerase</keyword>
<keyword evidence="2" id="KW-0548">Nucleotidyltransferase</keyword>
<accession>A0A7K7BIS0</accession>
<dbReference type="PANTHER" id="PTHR41694">
    <property type="entry name" value="ENDOGENOUS RETROVIRUS GROUP K MEMBER POL PROTEIN"/>
    <property type="match status" value="1"/>
</dbReference>
<keyword evidence="9" id="KW-1185">Reference proteome</keyword>
<dbReference type="Gene3D" id="1.10.340.70">
    <property type="match status" value="1"/>
</dbReference>
<evidence type="ECO:0000313" key="9">
    <source>
        <dbReference type="Proteomes" id="UP000531938"/>
    </source>
</evidence>
<feature type="domain" description="Integrase catalytic" evidence="7">
    <location>
        <begin position="57"/>
        <end position="214"/>
    </location>
</feature>
<dbReference type="Proteomes" id="UP000531938">
    <property type="component" value="Unassembled WGS sequence"/>
</dbReference>
<evidence type="ECO:0000256" key="2">
    <source>
        <dbReference type="ARBA" id="ARBA00022695"/>
    </source>
</evidence>
<evidence type="ECO:0000256" key="4">
    <source>
        <dbReference type="ARBA" id="ARBA00022759"/>
    </source>
</evidence>
<dbReference type="InterPro" id="IPR001584">
    <property type="entry name" value="Integrase_cat-core"/>
</dbReference>
<dbReference type="Pfam" id="PF00665">
    <property type="entry name" value="rve"/>
    <property type="match status" value="1"/>
</dbReference>
<keyword evidence="4" id="KW-0255">Endonuclease</keyword>